<dbReference type="AlphaFoldDB" id="A0A1S4ED92"/>
<dbReference type="InterPro" id="IPR055471">
    <property type="entry name" value="DUF7043"/>
</dbReference>
<dbReference type="PANTHER" id="PTHR22255:SF1">
    <property type="entry name" value="LD32918P"/>
    <property type="match status" value="1"/>
</dbReference>
<dbReference type="RefSeq" id="XP_017300128.2">
    <property type="nucleotide sequence ID" value="XM_017444639.2"/>
</dbReference>
<dbReference type="KEGG" id="dci:108252571"/>
<dbReference type="STRING" id="121845.A0A1S4ED92"/>
<evidence type="ECO:0000313" key="3">
    <source>
        <dbReference type="Proteomes" id="UP000079169"/>
    </source>
</evidence>
<dbReference type="GeneID" id="108252571"/>
<organism evidence="3 4">
    <name type="scientific">Diaphorina citri</name>
    <name type="common">Asian citrus psyllid</name>
    <dbReference type="NCBI Taxonomy" id="121845"/>
    <lineage>
        <taxon>Eukaryota</taxon>
        <taxon>Metazoa</taxon>
        <taxon>Ecdysozoa</taxon>
        <taxon>Arthropoda</taxon>
        <taxon>Hexapoda</taxon>
        <taxon>Insecta</taxon>
        <taxon>Pterygota</taxon>
        <taxon>Neoptera</taxon>
        <taxon>Paraneoptera</taxon>
        <taxon>Hemiptera</taxon>
        <taxon>Sternorrhyncha</taxon>
        <taxon>Psylloidea</taxon>
        <taxon>Psyllidae</taxon>
        <taxon>Diaphorininae</taxon>
        <taxon>Diaphorina</taxon>
    </lineage>
</organism>
<dbReference type="CTD" id="42809"/>
<feature type="domain" description="DUF7042" evidence="1">
    <location>
        <begin position="185"/>
        <end position="316"/>
    </location>
</feature>
<protein>
    <submittedName>
        <fullName evidence="4">Uncharacterized protein LOC108252571</fullName>
    </submittedName>
</protein>
<dbReference type="PaxDb" id="121845-A0A1S4ED92"/>
<name>A0A1S4ED92_DIACI</name>
<dbReference type="PANTHER" id="PTHR22255">
    <property type="entry name" value="LP06548P"/>
    <property type="match status" value="1"/>
</dbReference>
<proteinExistence type="predicted"/>
<evidence type="ECO:0000259" key="2">
    <source>
        <dbReference type="Pfam" id="PF23070"/>
    </source>
</evidence>
<dbReference type="Pfam" id="PF23069">
    <property type="entry name" value="DUF7042"/>
    <property type="match status" value="2"/>
</dbReference>
<accession>A0A1S4ED92</accession>
<keyword evidence="3" id="KW-1185">Reference proteome</keyword>
<sequence length="397" mass="46141">MGTFETKTVFTFVEYSCLGDWFVDKNHFFAVANTKESRKDEKFRCFLKNRDDDLYIGVSITAECSTLKTVEKSPERLHITPVKAEVVEPGCQLPQNFSGDWINTANIDADVFIKRVKYMMARLTVDGCQKDYVCFDFVPRHHNVIRYRKGIAVIKDNFHTVCSYVQFKNDNQWRYNLFLAKNPVPVRCPIAGKFNFTQRGDALFETRILGGVTLSPRPNLYCKQNISDFSVCDTDQKEVTIDETYCLSVDYLGRPVDIYSDPDYRMKCIGFWKENLKSYLITYDELDPYSKYRCWVYQRADLNRILMSQAVGPFCDLQQDVTSYNYTEGAAVAIDMQEYERERDKCPMHFDDGSNPWLQSENYIKIFHYGFWGVSGAQSMSCTLYVSIVLISLIRCL</sequence>
<gene>
    <name evidence="4" type="primary">LOC108252571</name>
</gene>
<evidence type="ECO:0000313" key="4">
    <source>
        <dbReference type="RefSeq" id="XP_017300128.2"/>
    </source>
</evidence>
<dbReference type="InterPro" id="IPR055470">
    <property type="entry name" value="DUF7042"/>
</dbReference>
<feature type="domain" description="DUF7042" evidence="1">
    <location>
        <begin position="13"/>
        <end position="80"/>
    </location>
</feature>
<dbReference type="GO" id="GO:0042060">
    <property type="term" value="P:wound healing"/>
    <property type="evidence" value="ECO:0007669"/>
    <property type="project" value="TreeGrafter"/>
</dbReference>
<reference evidence="4" key="1">
    <citation type="submission" date="2025-08" db="UniProtKB">
        <authorList>
            <consortium name="RefSeq"/>
        </authorList>
    </citation>
    <scope>IDENTIFICATION</scope>
</reference>
<dbReference type="Pfam" id="PF23070">
    <property type="entry name" value="DUF7043"/>
    <property type="match status" value="1"/>
</dbReference>
<dbReference type="Proteomes" id="UP000079169">
    <property type="component" value="Unplaced"/>
</dbReference>
<evidence type="ECO:0000259" key="1">
    <source>
        <dbReference type="Pfam" id="PF23069"/>
    </source>
</evidence>
<feature type="domain" description="DUF7043" evidence="2">
    <location>
        <begin position="88"/>
        <end position="173"/>
    </location>
</feature>